<reference evidence="2" key="1">
    <citation type="submission" date="2020-10" db="EMBL/GenBank/DDBJ databases">
        <authorList>
            <person name="Gilroy R."/>
        </authorList>
    </citation>
    <scope>NUCLEOTIDE SEQUENCE</scope>
    <source>
        <strain evidence="2">13766</strain>
    </source>
</reference>
<organism evidence="2 3">
    <name type="scientific">Candidatus Alectryocaccomicrobium excrementavium</name>
    <dbReference type="NCBI Taxonomy" id="2840668"/>
    <lineage>
        <taxon>Bacteria</taxon>
        <taxon>Bacillati</taxon>
        <taxon>Bacillota</taxon>
        <taxon>Clostridia</taxon>
        <taxon>Candidatus Alectryocaccomicrobium</taxon>
    </lineage>
</organism>
<dbReference type="PANTHER" id="PTHR34989:SF1">
    <property type="entry name" value="PROTEIN HDED"/>
    <property type="match status" value="1"/>
</dbReference>
<comment type="caution">
    <text evidence="2">The sequence shown here is derived from an EMBL/GenBank/DDBJ whole genome shotgun (WGS) entry which is preliminary data.</text>
</comment>
<proteinExistence type="predicted"/>
<dbReference type="AlphaFoldDB" id="A0A9D1G076"/>
<keyword evidence="1" id="KW-0812">Transmembrane</keyword>
<feature type="transmembrane region" description="Helical" evidence="1">
    <location>
        <begin position="147"/>
        <end position="171"/>
    </location>
</feature>
<feature type="transmembrane region" description="Helical" evidence="1">
    <location>
        <begin position="36"/>
        <end position="55"/>
    </location>
</feature>
<dbReference type="GO" id="GO:0005886">
    <property type="term" value="C:plasma membrane"/>
    <property type="evidence" value="ECO:0007669"/>
    <property type="project" value="TreeGrafter"/>
</dbReference>
<protein>
    <submittedName>
        <fullName evidence="2">DUF308 domain-containing protein</fullName>
    </submittedName>
</protein>
<sequence>MNQTVSRILWAIAGILLIAAGILCLADPGLALVTMSLYLGIAMLVSGIIDIIIFARGNGRMIGAGWFLADGILTVLLSLFLLFHQAFTLLSLPFIAGMWLLFSGTGKFVNSFELRRFGVRGWGWFTAWGVVLMLAGFLSFVDPIANLFVLSALVGVMLVLQGIVSIGRACFSHRLWQ</sequence>
<dbReference type="InterPro" id="IPR052712">
    <property type="entry name" value="Acid_resist_chaperone_HdeD"/>
</dbReference>
<dbReference type="EMBL" id="DVJN01000150">
    <property type="protein sequence ID" value="HIS92826.1"/>
    <property type="molecule type" value="Genomic_DNA"/>
</dbReference>
<accession>A0A9D1G076</accession>
<feature type="transmembrane region" description="Helical" evidence="1">
    <location>
        <begin position="121"/>
        <end position="141"/>
    </location>
</feature>
<evidence type="ECO:0000313" key="3">
    <source>
        <dbReference type="Proteomes" id="UP000824140"/>
    </source>
</evidence>
<keyword evidence="1" id="KW-0472">Membrane</keyword>
<dbReference type="PANTHER" id="PTHR34989">
    <property type="entry name" value="PROTEIN HDED"/>
    <property type="match status" value="1"/>
</dbReference>
<evidence type="ECO:0000256" key="1">
    <source>
        <dbReference type="SAM" id="Phobius"/>
    </source>
</evidence>
<feature type="transmembrane region" description="Helical" evidence="1">
    <location>
        <begin position="89"/>
        <end position="109"/>
    </location>
</feature>
<reference evidence="2" key="2">
    <citation type="journal article" date="2021" name="PeerJ">
        <title>Extensive microbial diversity within the chicken gut microbiome revealed by metagenomics and culture.</title>
        <authorList>
            <person name="Gilroy R."/>
            <person name="Ravi A."/>
            <person name="Getino M."/>
            <person name="Pursley I."/>
            <person name="Horton D.L."/>
            <person name="Alikhan N.F."/>
            <person name="Baker D."/>
            <person name="Gharbi K."/>
            <person name="Hall N."/>
            <person name="Watson M."/>
            <person name="Adriaenssens E.M."/>
            <person name="Foster-Nyarko E."/>
            <person name="Jarju S."/>
            <person name="Secka A."/>
            <person name="Antonio M."/>
            <person name="Oren A."/>
            <person name="Chaudhuri R.R."/>
            <person name="La Ragione R."/>
            <person name="Hildebrand F."/>
            <person name="Pallen M.J."/>
        </authorList>
    </citation>
    <scope>NUCLEOTIDE SEQUENCE</scope>
    <source>
        <strain evidence="2">13766</strain>
    </source>
</reference>
<dbReference type="InterPro" id="IPR005325">
    <property type="entry name" value="DUF308_memb"/>
</dbReference>
<name>A0A9D1G076_9FIRM</name>
<gene>
    <name evidence="2" type="ORF">IAA84_07435</name>
</gene>
<dbReference type="Proteomes" id="UP000824140">
    <property type="component" value="Unassembled WGS sequence"/>
</dbReference>
<feature type="transmembrane region" description="Helical" evidence="1">
    <location>
        <begin position="62"/>
        <end position="83"/>
    </location>
</feature>
<keyword evidence="1" id="KW-1133">Transmembrane helix</keyword>
<dbReference type="Pfam" id="PF03729">
    <property type="entry name" value="DUF308"/>
    <property type="match status" value="2"/>
</dbReference>
<evidence type="ECO:0000313" key="2">
    <source>
        <dbReference type="EMBL" id="HIS92826.1"/>
    </source>
</evidence>